<organism evidence="2 3">
    <name type="scientific">Flavipsychrobacter stenotrophus</name>
    <dbReference type="NCBI Taxonomy" id="2077091"/>
    <lineage>
        <taxon>Bacteria</taxon>
        <taxon>Pseudomonadati</taxon>
        <taxon>Bacteroidota</taxon>
        <taxon>Chitinophagia</taxon>
        <taxon>Chitinophagales</taxon>
        <taxon>Chitinophagaceae</taxon>
        <taxon>Flavipsychrobacter</taxon>
    </lineage>
</organism>
<accession>A0A2S7SRB8</accession>
<dbReference type="EMBL" id="PPSL01000006">
    <property type="protein sequence ID" value="PQJ09449.1"/>
    <property type="molecule type" value="Genomic_DNA"/>
</dbReference>
<evidence type="ECO:0000256" key="1">
    <source>
        <dbReference type="SAM" id="Phobius"/>
    </source>
</evidence>
<dbReference type="AlphaFoldDB" id="A0A2S7SRB8"/>
<evidence type="ECO:0000313" key="3">
    <source>
        <dbReference type="Proteomes" id="UP000239872"/>
    </source>
</evidence>
<evidence type="ECO:0000313" key="2">
    <source>
        <dbReference type="EMBL" id="PQJ09449.1"/>
    </source>
</evidence>
<keyword evidence="1" id="KW-0812">Transmembrane</keyword>
<protein>
    <submittedName>
        <fullName evidence="2">Uncharacterized protein</fullName>
    </submittedName>
</protein>
<dbReference type="OrthoDB" id="9955812at2"/>
<dbReference type="RefSeq" id="WP_105040899.1">
    <property type="nucleotide sequence ID" value="NZ_PPSL01000006.1"/>
</dbReference>
<name>A0A2S7SRB8_9BACT</name>
<sequence length="120" mass="13634">MDLISIVFLLGFFVYRNCARAKEKGVSVVLWGFLTVLFMFVGFFVGYIITFLAIFRGVLDMHRLETDKVKYSEELALEFQHAVINNPVHSLAIMGCALGGYLFARYLLSTKKTPEKQGEI</sequence>
<feature type="transmembrane region" description="Helical" evidence="1">
    <location>
        <begin position="31"/>
        <end position="55"/>
    </location>
</feature>
<keyword evidence="3" id="KW-1185">Reference proteome</keyword>
<gene>
    <name evidence="2" type="ORF">CJD36_019600</name>
</gene>
<reference evidence="2 3" key="1">
    <citation type="submission" date="2018-01" db="EMBL/GenBank/DDBJ databases">
        <title>A novel member of the phylum Bacteroidetes isolated from glacier ice.</title>
        <authorList>
            <person name="Liu Q."/>
            <person name="Xin Y.-H."/>
        </authorList>
    </citation>
    <scope>NUCLEOTIDE SEQUENCE [LARGE SCALE GENOMIC DNA]</scope>
    <source>
        <strain evidence="2 3">RB1R16</strain>
    </source>
</reference>
<dbReference type="Proteomes" id="UP000239872">
    <property type="component" value="Unassembled WGS sequence"/>
</dbReference>
<proteinExistence type="predicted"/>
<comment type="caution">
    <text evidence="2">The sequence shown here is derived from an EMBL/GenBank/DDBJ whole genome shotgun (WGS) entry which is preliminary data.</text>
</comment>
<keyword evidence="1" id="KW-1133">Transmembrane helix</keyword>
<keyword evidence="1" id="KW-0472">Membrane</keyword>